<dbReference type="EMBL" id="PFTC01000006">
    <property type="protein sequence ID" value="PJB99003.1"/>
    <property type="molecule type" value="Genomic_DNA"/>
</dbReference>
<reference evidence="8" key="1">
    <citation type="submission" date="2017-09" db="EMBL/GenBank/DDBJ databases">
        <title>Depth-based differentiation of microbial function through sediment-hosted aquifers and enrichment of novel symbionts in the deep terrestrial subsurface.</title>
        <authorList>
            <person name="Probst A.J."/>
            <person name="Ladd B."/>
            <person name="Jarett J.K."/>
            <person name="Geller-Mcgrath D.E."/>
            <person name="Sieber C.M.K."/>
            <person name="Emerson J.B."/>
            <person name="Anantharaman K."/>
            <person name="Thomas B.C."/>
            <person name="Malmstrom R."/>
            <person name="Stieglmeier M."/>
            <person name="Klingl A."/>
            <person name="Woyke T."/>
            <person name="Ryan C.M."/>
            <person name="Banfield J.F."/>
        </authorList>
    </citation>
    <scope>NUCLEOTIDE SEQUENCE [LARGE SCALE GENOMIC DNA]</scope>
</reference>
<name>A0A2M8DM38_9BACT</name>
<organism evidence="7 8">
    <name type="scientific">Candidatus Nealsonbacteria bacterium CG_4_9_14_0_8_um_filter_36_17</name>
    <dbReference type="NCBI Taxonomy" id="1974693"/>
    <lineage>
        <taxon>Bacteria</taxon>
        <taxon>Candidatus Nealsoniibacteriota</taxon>
    </lineage>
</organism>
<evidence type="ECO:0000256" key="5">
    <source>
        <dbReference type="ARBA" id="ARBA00023239"/>
    </source>
</evidence>
<dbReference type="Pfam" id="PF01256">
    <property type="entry name" value="Carb_kinase"/>
    <property type="match status" value="1"/>
</dbReference>
<evidence type="ECO:0000256" key="4">
    <source>
        <dbReference type="ARBA" id="ARBA00023027"/>
    </source>
</evidence>
<sequence length="210" mass="22954">MIKVTKDILKNIYKERPKDSKKYDFGLLIVIGGSDFYSGSPALSAMAAFKSGVDMVRIIAPKRAADIIASFSPNLAAYPLEGNWLERKHLATLISMTESAKAVSYGKTAVVIGGGMGRSKDTQDAILEYLQEVSVPVVIDADAINALRKKPEIISGKPFLITPHTYEFFVLTGKEVYKLSDEEKIKAVQEEAARLQTTILLKGAIDIISD</sequence>
<dbReference type="NCBIfam" id="TIGR00196">
    <property type="entry name" value="yjeF_cterm"/>
    <property type="match status" value="1"/>
</dbReference>
<evidence type="ECO:0000313" key="8">
    <source>
        <dbReference type="Proteomes" id="UP000230097"/>
    </source>
</evidence>
<keyword evidence="3" id="KW-0521">NADP</keyword>
<keyword evidence="5" id="KW-0456">Lyase</keyword>
<feature type="non-terminal residue" evidence="7">
    <location>
        <position position="210"/>
    </location>
</feature>
<dbReference type="GO" id="GO:0110051">
    <property type="term" value="P:metabolite repair"/>
    <property type="evidence" value="ECO:0007669"/>
    <property type="project" value="TreeGrafter"/>
</dbReference>
<dbReference type="PROSITE" id="PS51383">
    <property type="entry name" value="YJEF_C_3"/>
    <property type="match status" value="1"/>
</dbReference>
<dbReference type="GO" id="GO:0016836">
    <property type="term" value="F:hydro-lyase activity"/>
    <property type="evidence" value="ECO:0007669"/>
    <property type="project" value="InterPro"/>
</dbReference>
<dbReference type="CDD" id="cd01171">
    <property type="entry name" value="YXKO-related"/>
    <property type="match status" value="1"/>
</dbReference>
<dbReference type="GO" id="GO:0005524">
    <property type="term" value="F:ATP binding"/>
    <property type="evidence" value="ECO:0007669"/>
    <property type="project" value="UniProtKB-KW"/>
</dbReference>
<protein>
    <submittedName>
        <fullName evidence="7">NAD(P)H-hydrate dehydratase</fullName>
    </submittedName>
</protein>
<accession>A0A2M8DM38</accession>
<proteinExistence type="predicted"/>
<keyword evidence="2" id="KW-0067">ATP-binding</keyword>
<dbReference type="Gene3D" id="3.40.1190.20">
    <property type="match status" value="1"/>
</dbReference>
<dbReference type="Proteomes" id="UP000230097">
    <property type="component" value="Unassembled WGS sequence"/>
</dbReference>
<dbReference type="AlphaFoldDB" id="A0A2M8DM38"/>
<keyword evidence="1" id="KW-0547">Nucleotide-binding</keyword>
<dbReference type="PANTHER" id="PTHR12592">
    <property type="entry name" value="ATP-DEPENDENT (S)-NAD(P)H-HYDRATE DEHYDRATASE FAMILY MEMBER"/>
    <property type="match status" value="1"/>
</dbReference>
<keyword evidence="4" id="KW-0520">NAD</keyword>
<evidence type="ECO:0000256" key="2">
    <source>
        <dbReference type="ARBA" id="ARBA00022840"/>
    </source>
</evidence>
<gene>
    <name evidence="7" type="ORF">CO078_00225</name>
</gene>
<evidence type="ECO:0000259" key="6">
    <source>
        <dbReference type="PROSITE" id="PS51383"/>
    </source>
</evidence>
<evidence type="ECO:0000256" key="3">
    <source>
        <dbReference type="ARBA" id="ARBA00022857"/>
    </source>
</evidence>
<dbReference type="InterPro" id="IPR029056">
    <property type="entry name" value="Ribokinase-like"/>
</dbReference>
<evidence type="ECO:0000256" key="1">
    <source>
        <dbReference type="ARBA" id="ARBA00022741"/>
    </source>
</evidence>
<dbReference type="PANTHER" id="PTHR12592:SF0">
    <property type="entry name" value="ATP-DEPENDENT (S)-NAD(P)H-HYDRATE DEHYDRATASE"/>
    <property type="match status" value="1"/>
</dbReference>
<dbReference type="SUPFAM" id="SSF53613">
    <property type="entry name" value="Ribokinase-like"/>
    <property type="match status" value="1"/>
</dbReference>
<feature type="domain" description="YjeF C-terminal" evidence="6">
    <location>
        <begin position="5"/>
        <end position="210"/>
    </location>
</feature>
<dbReference type="InterPro" id="IPR000631">
    <property type="entry name" value="CARKD"/>
</dbReference>
<evidence type="ECO:0000313" key="7">
    <source>
        <dbReference type="EMBL" id="PJB99003.1"/>
    </source>
</evidence>
<comment type="caution">
    <text evidence="7">The sequence shown here is derived from an EMBL/GenBank/DDBJ whole genome shotgun (WGS) entry which is preliminary data.</text>
</comment>